<dbReference type="RefSeq" id="WP_062485001.1">
    <property type="nucleotide sequence ID" value="NZ_LN885086.1"/>
</dbReference>
<dbReference type="KEGG" id="nio:NITINOP_2004"/>
<keyword evidence="3" id="KW-1185">Reference proteome</keyword>
<dbReference type="OrthoDB" id="9777593at2"/>
<dbReference type="InterPro" id="IPR051532">
    <property type="entry name" value="Ester_Hydrolysis_Enzymes"/>
</dbReference>
<dbReference type="InterPro" id="IPR036514">
    <property type="entry name" value="SGNH_hydro_sf"/>
</dbReference>
<feature type="domain" description="SGNH hydrolase-type esterase" evidence="1">
    <location>
        <begin position="9"/>
        <end position="191"/>
    </location>
</feature>
<dbReference type="Pfam" id="PF13472">
    <property type="entry name" value="Lipase_GDSL_2"/>
    <property type="match status" value="1"/>
</dbReference>
<dbReference type="AlphaFoldDB" id="A0A0S4KUH5"/>
<dbReference type="SUPFAM" id="SSF52266">
    <property type="entry name" value="SGNH hydrolase"/>
    <property type="match status" value="1"/>
</dbReference>
<evidence type="ECO:0000259" key="1">
    <source>
        <dbReference type="Pfam" id="PF13472"/>
    </source>
</evidence>
<organism evidence="2 3">
    <name type="scientific">Candidatus Nitrospira inopinata</name>
    <dbReference type="NCBI Taxonomy" id="1715989"/>
    <lineage>
        <taxon>Bacteria</taxon>
        <taxon>Pseudomonadati</taxon>
        <taxon>Nitrospirota</taxon>
        <taxon>Nitrospiria</taxon>
        <taxon>Nitrospirales</taxon>
        <taxon>Nitrospiraceae</taxon>
        <taxon>Nitrospira</taxon>
    </lineage>
</organism>
<evidence type="ECO:0000313" key="2">
    <source>
        <dbReference type="EMBL" id="CUQ66976.1"/>
    </source>
</evidence>
<gene>
    <name evidence="2" type="ORF">NITINOP_2004</name>
</gene>
<dbReference type="PANTHER" id="PTHR30383">
    <property type="entry name" value="THIOESTERASE 1/PROTEASE 1/LYSOPHOSPHOLIPASE L1"/>
    <property type="match status" value="1"/>
</dbReference>
<name>A0A0S4KUH5_9BACT</name>
<dbReference type="Proteomes" id="UP000066284">
    <property type="component" value="Chromosome 1"/>
</dbReference>
<dbReference type="EMBL" id="LN885086">
    <property type="protein sequence ID" value="CUQ66976.1"/>
    <property type="molecule type" value="Genomic_DNA"/>
</dbReference>
<dbReference type="STRING" id="1715989.NITINOP_2004"/>
<protein>
    <recommendedName>
        <fullName evidence="1">SGNH hydrolase-type esterase domain-containing protein</fullName>
    </recommendedName>
</protein>
<dbReference type="InterPro" id="IPR013830">
    <property type="entry name" value="SGNH_hydro"/>
</dbReference>
<evidence type="ECO:0000313" key="3">
    <source>
        <dbReference type="Proteomes" id="UP000066284"/>
    </source>
</evidence>
<dbReference type="PANTHER" id="PTHR30383:SF5">
    <property type="entry name" value="SGNH HYDROLASE-TYPE ESTERASE DOMAIN-CONTAINING PROTEIN"/>
    <property type="match status" value="1"/>
</dbReference>
<dbReference type="GO" id="GO:0004622">
    <property type="term" value="F:phosphatidylcholine lysophospholipase activity"/>
    <property type="evidence" value="ECO:0007669"/>
    <property type="project" value="TreeGrafter"/>
</dbReference>
<reference evidence="3" key="1">
    <citation type="submission" date="2015-09" db="EMBL/GenBank/DDBJ databases">
        <authorList>
            <person name="Daims H."/>
        </authorList>
    </citation>
    <scope>NUCLEOTIDE SEQUENCE [LARGE SCALE GENOMIC DNA]</scope>
</reference>
<dbReference type="Gene3D" id="3.40.50.1110">
    <property type="entry name" value="SGNH hydrolase"/>
    <property type="match status" value="1"/>
</dbReference>
<sequence>MSRSALVVCFGDSLTAGFQSPTPENPMGAETPYGRFLQDRLGEAALVRISGVCGELTGEMVSRFRRSVSDRKPDYVPILGGTNDLGCGLSPDEIMANLTTLYELTLTAGGVPIPVTVPSIRVEGSQDNREANEWVAGHLDRRNALNKLIRGCAASRSLALVDLFSATVDPASGQLAAGYSNDGLHLTTAGYMRFAELVDQVLRPMLQRVGRF</sequence>
<proteinExistence type="predicted"/>
<accession>A0A0S4KUH5</accession>